<dbReference type="EMBL" id="MHCJ01000003">
    <property type="protein sequence ID" value="OGY18616.1"/>
    <property type="molecule type" value="Genomic_DNA"/>
</dbReference>
<comment type="caution">
    <text evidence="2">The sequence shown here is derived from an EMBL/GenBank/DDBJ whole genome shotgun (WGS) entry which is preliminary data.</text>
</comment>
<feature type="domain" description="LTD" evidence="1">
    <location>
        <begin position="270"/>
        <end position="401"/>
    </location>
</feature>
<reference evidence="2 3" key="1">
    <citation type="journal article" date="2016" name="Nat. Commun.">
        <title>Thousands of microbial genomes shed light on interconnected biogeochemical processes in an aquifer system.</title>
        <authorList>
            <person name="Anantharaman K."/>
            <person name="Brown C.T."/>
            <person name="Hug L.A."/>
            <person name="Sharon I."/>
            <person name="Castelle C.J."/>
            <person name="Probst A.J."/>
            <person name="Thomas B.C."/>
            <person name="Singh A."/>
            <person name="Wilkins M.J."/>
            <person name="Karaoz U."/>
            <person name="Brodie E.L."/>
            <person name="Williams K.H."/>
            <person name="Hubbard S.S."/>
            <person name="Banfield J.F."/>
        </authorList>
    </citation>
    <scope>NUCLEOTIDE SEQUENCE [LARGE SCALE GENOMIC DNA]</scope>
</reference>
<proteinExistence type="predicted"/>
<dbReference type="InterPro" id="IPR036415">
    <property type="entry name" value="Lamin_tail_dom_sf"/>
</dbReference>
<dbReference type="Gene3D" id="2.60.40.1260">
    <property type="entry name" value="Lamin Tail domain"/>
    <property type="match status" value="1"/>
</dbReference>
<dbReference type="SUPFAM" id="SSF74853">
    <property type="entry name" value="Lamin A/C globular tail domain"/>
    <property type="match status" value="1"/>
</dbReference>
<dbReference type="InterPro" id="IPR001322">
    <property type="entry name" value="Lamin_tail_dom"/>
</dbReference>
<gene>
    <name evidence="2" type="ORF">A2786_03910</name>
</gene>
<evidence type="ECO:0000259" key="1">
    <source>
        <dbReference type="PROSITE" id="PS51841"/>
    </source>
</evidence>
<protein>
    <recommendedName>
        <fullName evidence="1">LTD domain-containing protein</fullName>
    </recommendedName>
</protein>
<sequence>MKKAIRKILILILALAVIARFGNFRQERSRPVYAVGDLVITHGGNPLGPPIFTVTNMLPGDEESQDVVVTNSGTVPRFVAVRGVRTGPPDELDPKFETVLEIVISEGGTDLYGGTLGTKTVQDFFDDSTDPNGILLSIVNPSDTTTYHFEVTFPESGDNDFDNQFQGKSVIFDLIFGVITGESLVINEVYYEVDGNHGVDSPKDRGIVSINGRNITVIIEGNGAGSTNTVTMTISQYCNITQSNNATINNGVIVISNTGGNSASGNTGGSTSIITGAANAVVNIINIANLNIGTCNGKKLGLNDEWIEIYNPTDHAISLKNWRLRDNSGSDTVINANKSVPAFGFALISKDARPWSFWNENPLAKKIELGRQIGDGLDNDGDHVYLKKPDGTVVDAVGWGDDTAVWNPAVPLVALGSSIERLVPGFDFDLVSDWDEQAPPTPGI</sequence>
<name>A0A1G1VT89_9BACT</name>
<evidence type="ECO:0000313" key="3">
    <source>
        <dbReference type="Proteomes" id="UP000179233"/>
    </source>
</evidence>
<dbReference type="Pfam" id="PF00932">
    <property type="entry name" value="LTD"/>
    <property type="match status" value="1"/>
</dbReference>
<dbReference type="PROSITE" id="PS51841">
    <property type="entry name" value="LTD"/>
    <property type="match status" value="1"/>
</dbReference>
<accession>A0A1G1VT89</accession>
<dbReference type="AlphaFoldDB" id="A0A1G1VT89"/>
<dbReference type="Proteomes" id="UP000179233">
    <property type="component" value="Unassembled WGS sequence"/>
</dbReference>
<organism evidence="2 3">
    <name type="scientific">Candidatus Chisholmbacteria bacterium RIFCSPHIGHO2_01_FULL_52_32</name>
    <dbReference type="NCBI Taxonomy" id="1797591"/>
    <lineage>
        <taxon>Bacteria</taxon>
        <taxon>Candidatus Chisholmiibacteriota</taxon>
    </lineage>
</organism>
<evidence type="ECO:0000313" key="2">
    <source>
        <dbReference type="EMBL" id="OGY18616.1"/>
    </source>
</evidence>